<dbReference type="Pfam" id="PF01323">
    <property type="entry name" value="DSBA"/>
    <property type="match status" value="1"/>
</dbReference>
<dbReference type="CDD" id="cd03024">
    <property type="entry name" value="DsbA_FrnE"/>
    <property type="match status" value="1"/>
</dbReference>
<dbReference type="EMBL" id="SOML01000001">
    <property type="protein sequence ID" value="TFD99191.1"/>
    <property type="molecule type" value="Genomic_DNA"/>
</dbReference>
<dbReference type="AlphaFoldDB" id="A0A4Y8LA50"/>
<evidence type="ECO:0000313" key="3">
    <source>
        <dbReference type="Proteomes" id="UP000297861"/>
    </source>
</evidence>
<dbReference type="Proteomes" id="UP000297861">
    <property type="component" value="Unassembled WGS sequence"/>
</dbReference>
<dbReference type="Gene3D" id="3.40.30.10">
    <property type="entry name" value="Glutaredoxin"/>
    <property type="match status" value="1"/>
</dbReference>
<dbReference type="SUPFAM" id="SSF52833">
    <property type="entry name" value="Thioredoxin-like"/>
    <property type="match status" value="1"/>
</dbReference>
<dbReference type="InterPro" id="IPR036249">
    <property type="entry name" value="Thioredoxin-like_sf"/>
</dbReference>
<organism evidence="2 3">
    <name type="scientific">Dysgonomonas capnocytophagoides</name>
    <dbReference type="NCBI Taxonomy" id="45254"/>
    <lineage>
        <taxon>Bacteria</taxon>
        <taxon>Pseudomonadati</taxon>
        <taxon>Bacteroidota</taxon>
        <taxon>Bacteroidia</taxon>
        <taxon>Bacteroidales</taxon>
        <taxon>Dysgonomonadaceae</taxon>
        <taxon>Dysgonomonas</taxon>
    </lineage>
</organism>
<dbReference type="InterPro" id="IPR001853">
    <property type="entry name" value="DSBA-like_thioredoxin_dom"/>
</dbReference>
<dbReference type="GO" id="GO:0016491">
    <property type="term" value="F:oxidoreductase activity"/>
    <property type="evidence" value="ECO:0007669"/>
    <property type="project" value="InterPro"/>
</dbReference>
<dbReference type="PANTHER" id="PTHR13887:SF41">
    <property type="entry name" value="THIOREDOXIN SUPERFAMILY PROTEIN"/>
    <property type="match status" value="1"/>
</dbReference>
<evidence type="ECO:0000313" key="2">
    <source>
        <dbReference type="EMBL" id="TFD99191.1"/>
    </source>
</evidence>
<name>A0A4Y8LA50_9BACT</name>
<evidence type="ECO:0000259" key="1">
    <source>
        <dbReference type="Pfam" id="PF01323"/>
    </source>
</evidence>
<accession>A0A4Y8LA50</accession>
<sequence length="243" mass="27703">MEKMKIEIWSDIACPYCYIGKRKMEKALSQFPHADEIELVWHSYELNPALPKKAGTISYYEYIAKLHDFTVDDAKEDLKELKSLAETVGLVYNFDNLVVANTSDALRLIKLAKKFNLADQAEEVLFRTYFTDEKDISDRDILVALGKEIGLAEKDINDLLDSDEFLSEIESDIRHSEDDLDLEYIPFYLFNNKDVIQGSLADEEYLSVLDKAFQDWKANGVSTEKGDRLKGRACSADGVCSLD</sequence>
<reference evidence="2 3" key="1">
    <citation type="submission" date="2019-03" db="EMBL/GenBank/DDBJ databases">
        <title>San Antonio Military Medical Center submission to MRSN (WRAIR), pending publication.</title>
        <authorList>
            <person name="Blyth D.M."/>
            <person name="Mccarthy S.L."/>
            <person name="Schall S.E."/>
            <person name="Stam J.A."/>
            <person name="Ong A.C."/>
            <person name="Mcgann P.T."/>
        </authorList>
    </citation>
    <scope>NUCLEOTIDE SEQUENCE [LARGE SCALE GENOMIC DNA]</scope>
    <source>
        <strain evidence="2 3">MRSN571793</strain>
    </source>
</reference>
<protein>
    <submittedName>
        <fullName evidence="2">DsbA family oxidoreductase</fullName>
    </submittedName>
</protein>
<keyword evidence="3" id="KW-1185">Reference proteome</keyword>
<comment type="caution">
    <text evidence="2">The sequence shown here is derived from an EMBL/GenBank/DDBJ whole genome shotgun (WGS) entry which is preliminary data.</text>
</comment>
<gene>
    <name evidence="2" type="ORF">E2605_03695</name>
</gene>
<proteinExistence type="predicted"/>
<feature type="domain" description="DSBA-like thioredoxin" evidence="1">
    <location>
        <begin position="6"/>
        <end position="199"/>
    </location>
</feature>
<dbReference type="OrthoDB" id="9799122at2"/>
<dbReference type="PANTHER" id="PTHR13887">
    <property type="entry name" value="GLUTATHIONE S-TRANSFERASE KAPPA"/>
    <property type="match status" value="1"/>
</dbReference>
<dbReference type="STRING" id="1121485.GCA_000426485_00384"/>